<evidence type="ECO:0000313" key="5">
    <source>
        <dbReference type="EMBL" id="CUS11379.1"/>
    </source>
</evidence>
<keyword evidence="6" id="KW-1185">Reference proteome</keyword>
<reference evidence="5" key="1">
    <citation type="submission" date="2015-10" db="EMBL/GenBank/DDBJ databases">
        <authorList>
            <person name="Regsiter A."/>
            <person name="william w."/>
        </authorList>
    </citation>
    <scope>NUCLEOTIDE SEQUENCE</scope>
    <source>
        <strain evidence="5">Montdore</strain>
    </source>
</reference>
<dbReference type="Pfam" id="PF13374">
    <property type="entry name" value="TPR_10"/>
    <property type="match status" value="1"/>
</dbReference>
<evidence type="ECO:0000256" key="3">
    <source>
        <dbReference type="ARBA" id="ARBA00022737"/>
    </source>
</evidence>
<proteinExistence type="predicted"/>
<dbReference type="Proteomes" id="UP001412239">
    <property type="component" value="Unassembled WGS sequence"/>
</dbReference>
<evidence type="ECO:0008006" key="7">
    <source>
        <dbReference type="Google" id="ProtNLM"/>
    </source>
</evidence>
<dbReference type="GO" id="GO:0007018">
    <property type="term" value="P:microtubule-based movement"/>
    <property type="evidence" value="ECO:0007669"/>
    <property type="project" value="TreeGrafter"/>
</dbReference>
<name>A0A292PV03_9PEZI</name>
<evidence type="ECO:0000256" key="4">
    <source>
        <dbReference type="ARBA" id="ARBA00022803"/>
    </source>
</evidence>
<keyword evidence="4" id="KW-0802">TPR repeat</keyword>
<dbReference type="GO" id="GO:0005871">
    <property type="term" value="C:kinesin complex"/>
    <property type="evidence" value="ECO:0007669"/>
    <property type="project" value="InterPro"/>
</dbReference>
<dbReference type="InterPro" id="IPR011990">
    <property type="entry name" value="TPR-like_helical_dom_sf"/>
</dbReference>
<dbReference type="PANTHER" id="PTHR45783:SF3">
    <property type="entry name" value="KINESIN LIGHT CHAIN"/>
    <property type="match status" value="1"/>
</dbReference>
<evidence type="ECO:0000256" key="1">
    <source>
        <dbReference type="ARBA" id="ARBA00004496"/>
    </source>
</evidence>
<organism evidence="5 6">
    <name type="scientific">Tuber aestivum</name>
    <name type="common">summer truffle</name>
    <dbReference type="NCBI Taxonomy" id="59557"/>
    <lineage>
        <taxon>Eukaryota</taxon>
        <taxon>Fungi</taxon>
        <taxon>Dikarya</taxon>
        <taxon>Ascomycota</taxon>
        <taxon>Pezizomycotina</taxon>
        <taxon>Pezizomycetes</taxon>
        <taxon>Pezizales</taxon>
        <taxon>Tuberaceae</taxon>
        <taxon>Tuber</taxon>
    </lineage>
</organism>
<protein>
    <recommendedName>
        <fullName evidence="7">Kinesin light chain</fullName>
    </recommendedName>
</protein>
<feature type="non-terminal residue" evidence="5">
    <location>
        <position position="67"/>
    </location>
</feature>
<keyword evidence="2" id="KW-0963">Cytoplasm</keyword>
<accession>A0A292PV03</accession>
<dbReference type="InterPro" id="IPR002151">
    <property type="entry name" value="Kinesin_light"/>
</dbReference>
<dbReference type="GO" id="GO:0005737">
    <property type="term" value="C:cytoplasm"/>
    <property type="evidence" value="ECO:0007669"/>
    <property type="project" value="UniProtKB-SubCell"/>
</dbReference>
<feature type="non-terminal residue" evidence="5">
    <location>
        <position position="1"/>
    </location>
</feature>
<evidence type="ECO:0000256" key="2">
    <source>
        <dbReference type="ARBA" id="ARBA00022490"/>
    </source>
</evidence>
<dbReference type="SUPFAM" id="SSF48452">
    <property type="entry name" value="TPR-like"/>
    <property type="match status" value="1"/>
</dbReference>
<dbReference type="EMBL" id="LN891023">
    <property type="protein sequence ID" value="CUS11379.1"/>
    <property type="molecule type" value="Genomic_DNA"/>
</dbReference>
<dbReference type="AlphaFoldDB" id="A0A292PV03"/>
<dbReference type="PANTHER" id="PTHR45783">
    <property type="entry name" value="KINESIN LIGHT CHAIN"/>
    <property type="match status" value="1"/>
</dbReference>
<comment type="subcellular location">
    <subcellularLocation>
        <location evidence="1">Cytoplasm</location>
    </subcellularLocation>
</comment>
<keyword evidence="3" id="KW-0677">Repeat</keyword>
<gene>
    <name evidence="5" type="ORF">GSTUAT00004546001</name>
</gene>
<sequence length="67" mass="7353">GRERILGPDHPGALSSVNNLANVLRDQGKYVESEAMNRRALEGQERILGPDHPHTITSANNLAILLR</sequence>
<evidence type="ECO:0000313" key="6">
    <source>
        <dbReference type="Proteomes" id="UP001412239"/>
    </source>
</evidence>
<dbReference type="Gene3D" id="1.25.40.10">
    <property type="entry name" value="Tetratricopeptide repeat domain"/>
    <property type="match status" value="1"/>
</dbReference>
<dbReference type="GO" id="GO:0019894">
    <property type="term" value="F:kinesin binding"/>
    <property type="evidence" value="ECO:0007669"/>
    <property type="project" value="TreeGrafter"/>
</dbReference>